<evidence type="ECO:0000256" key="1">
    <source>
        <dbReference type="ARBA" id="ARBA00022679"/>
    </source>
</evidence>
<gene>
    <name evidence="7" type="ORF">ACFL27_14225</name>
</gene>
<dbReference type="InterPro" id="IPR011009">
    <property type="entry name" value="Kinase-like_dom_sf"/>
</dbReference>
<accession>A0ABV6YYT0</accession>
<reference evidence="7 8" key="1">
    <citation type="submission" date="2024-09" db="EMBL/GenBank/DDBJ databases">
        <title>Laminarin stimulates single cell rates of sulfate reduction while oxygen inhibits transcriptomic activity in coastal marine sediment.</title>
        <authorList>
            <person name="Lindsay M."/>
            <person name="Orcutt B."/>
            <person name="Emerson D."/>
            <person name="Stepanauskas R."/>
            <person name="D'Angelo T."/>
        </authorList>
    </citation>
    <scope>NUCLEOTIDE SEQUENCE [LARGE SCALE GENOMIC DNA]</scope>
    <source>
        <strain evidence="7">SAG AM-311-K15</strain>
    </source>
</reference>
<evidence type="ECO:0000256" key="2">
    <source>
        <dbReference type="ARBA" id="ARBA00022741"/>
    </source>
</evidence>
<dbReference type="Proteomes" id="UP001594351">
    <property type="component" value="Unassembled WGS sequence"/>
</dbReference>
<dbReference type="PROSITE" id="PS00107">
    <property type="entry name" value="PROTEIN_KINASE_ATP"/>
    <property type="match status" value="1"/>
</dbReference>
<dbReference type="EMBL" id="JBHPBY010000180">
    <property type="protein sequence ID" value="MFC1851350.1"/>
    <property type="molecule type" value="Genomic_DNA"/>
</dbReference>
<keyword evidence="2 5" id="KW-0547">Nucleotide-binding</keyword>
<keyword evidence="3 7" id="KW-0418">Kinase</keyword>
<evidence type="ECO:0000256" key="5">
    <source>
        <dbReference type="PROSITE-ProRule" id="PRU10141"/>
    </source>
</evidence>
<dbReference type="PANTHER" id="PTHR43289:SF6">
    <property type="entry name" value="SERINE_THREONINE-PROTEIN KINASE NEKL-3"/>
    <property type="match status" value="1"/>
</dbReference>
<dbReference type="SMART" id="SM00220">
    <property type="entry name" value="S_TKc"/>
    <property type="match status" value="1"/>
</dbReference>
<dbReference type="Gene3D" id="1.10.510.10">
    <property type="entry name" value="Transferase(Phosphotransferase) domain 1"/>
    <property type="match status" value="1"/>
</dbReference>
<name>A0ABV6YYT0_UNCC1</name>
<evidence type="ECO:0000259" key="6">
    <source>
        <dbReference type="PROSITE" id="PS50011"/>
    </source>
</evidence>
<evidence type="ECO:0000256" key="3">
    <source>
        <dbReference type="ARBA" id="ARBA00022777"/>
    </source>
</evidence>
<dbReference type="GO" id="GO:0016301">
    <property type="term" value="F:kinase activity"/>
    <property type="evidence" value="ECO:0007669"/>
    <property type="project" value="UniProtKB-KW"/>
</dbReference>
<dbReference type="InterPro" id="IPR000719">
    <property type="entry name" value="Prot_kinase_dom"/>
</dbReference>
<evidence type="ECO:0000313" key="7">
    <source>
        <dbReference type="EMBL" id="MFC1851350.1"/>
    </source>
</evidence>
<dbReference type="PANTHER" id="PTHR43289">
    <property type="entry name" value="MITOGEN-ACTIVATED PROTEIN KINASE KINASE KINASE 20-RELATED"/>
    <property type="match status" value="1"/>
</dbReference>
<protein>
    <submittedName>
        <fullName evidence="7">Protein kinase</fullName>
    </submittedName>
</protein>
<organism evidence="7 8">
    <name type="scientific">candidate division CSSED10-310 bacterium</name>
    <dbReference type="NCBI Taxonomy" id="2855610"/>
    <lineage>
        <taxon>Bacteria</taxon>
        <taxon>Bacteria division CSSED10-310</taxon>
    </lineage>
</organism>
<sequence>MMTENKLPENPIPAQGRSLGRYRLIEEIGFGGTATVYLAVDDHQQVALKVLHPHLASDPVIKERFRREVEMARALDHPGIVRVHDLAAWENEIALVMEYCPGGNLLGWRAKNTAELFEVTRQILGALTTAHQVGVIHRDLKPQNLLRDGQGNIKLCDFGSARFQNLVGLTTTSMFMGTPQYVPPEILDGYPPDPRTDLFALGAMLYEFITGQPHLDTPLPALISPDMSAEVLGRELEHLALPDWFEALILRLLGPIEQRPSDARSVLQIIDDAHTPPLPGLKTCLYCQHDMPADSPICLTCGKLELIIKRDASPSGKALILKKISEKAAIMEKFTALLLALSGKSHLTLNLILGDARLYSKEERNRLQALPVKILDNLAPDSALKIQKLFTDIEVDTHIHPQDKRIVRRIKSPTLIQPQKGPVSIPAATNMMVEAAPLLSNISTPRVRSLFGEVFLAGFRVAREAAIKDVLPGIEEKFDRLRELISQLLTRIENMDRSLSAVQQGNVYAEIQRLDRKIARTSDTTTLDALMHRRTEQMDLFNKYQKVEREYSRIIARILAVQGKLSQLSRKLAQWTESESKIEAREIAQALIELETDLALTVNGETLDPER</sequence>
<keyword evidence="4 5" id="KW-0067">ATP-binding</keyword>
<dbReference type="InterPro" id="IPR017441">
    <property type="entry name" value="Protein_kinase_ATP_BS"/>
</dbReference>
<dbReference type="SUPFAM" id="SSF56112">
    <property type="entry name" value="Protein kinase-like (PK-like)"/>
    <property type="match status" value="1"/>
</dbReference>
<feature type="binding site" evidence="5">
    <location>
        <position position="49"/>
    </location>
    <ligand>
        <name>ATP</name>
        <dbReference type="ChEBI" id="CHEBI:30616"/>
    </ligand>
</feature>
<keyword evidence="1" id="KW-0808">Transferase</keyword>
<dbReference type="Gene3D" id="3.30.200.20">
    <property type="entry name" value="Phosphorylase Kinase, domain 1"/>
    <property type="match status" value="1"/>
</dbReference>
<evidence type="ECO:0000313" key="8">
    <source>
        <dbReference type="Proteomes" id="UP001594351"/>
    </source>
</evidence>
<evidence type="ECO:0000256" key="4">
    <source>
        <dbReference type="ARBA" id="ARBA00022840"/>
    </source>
</evidence>
<dbReference type="Pfam" id="PF00069">
    <property type="entry name" value="Pkinase"/>
    <property type="match status" value="1"/>
</dbReference>
<keyword evidence="8" id="KW-1185">Reference proteome</keyword>
<proteinExistence type="predicted"/>
<dbReference type="CDD" id="cd14014">
    <property type="entry name" value="STKc_PknB_like"/>
    <property type="match status" value="1"/>
</dbReference>
<dbReference type="PROSITE" id="PS50011">
    <property type="entry name" value="PROTEIN_KINASE_DOM"/>
    <property type="match status" value="1"/>
</dbReference>
<comment type="caution">
    <text evidence="7">The sequence shown here is derived from an EMBL/GenBank/DDBJ whole genome shotgun (WGS) entry which is preliminary data.</text>
</comment>
<feature type="domain" description="Protein kinase" evidence="6">
    <location>
        <begin position="22"/>
        <end position="278"/>
    </location>
</feature>